<accession>A0A8X6KV01</accession>
<comment type="caution">
    <text evidence="1">The sequence shown here is derived from an EMBL/GenBank/DDBJ whole genome shotgun (WGS) entry which is preliminary data.</text>
</comment>
<evidence type="ECO:0000313" key="1">
    <source>
        <dbReference type="EMBL" id="GFQ86119.1"/>
    </source>
</evidence>
<dbReference type="OrthoDB" id="6436075at2759"/>
<dbReference type="EMBL" id="BMAO01013076">
    <property type="protein sequence ID" value="GFQ86119.1"/>
    <property type="molecule type" value="Genomic_DNA"/>
</dbReference>
<sequence>MNSEEELHRFIEDLSNPMAQAKFDLRGWEFTGEAISLKDPNNLIPLTPRMFIQDILTVGVPDLNKLDTTNVKRRLKYQQSLRQHLRSRFRHEYLRILLQPPKENLLQPEVAEL</sequence>
<dbReference type="Proteomes" id="UP000887116">
    <property type="component" value="Unassembled WGS sequence"/>
</dbReference>
<organism evidence="1 2">
    <name type="scientific">Trichonephila clavata</name>
    <name type="common">Joro spider</name>
    <name type="synonym">Nephila clavata</name>
    <dbReference type="NCBI Taxonomy" id="2740835"/>
    <lineage>
        <taxon>Eukaryota</taxon>
        <taxon>Metazoa</taxon>
        <taxon>Ecdysozoa</taxon>
        <taxon>Arthropoda</taxon>
        <taxon>Chelicerata</taxon>
        <taxon>Arachnida</taxon>
        <taxon>Araneae</taxon>
        <taxon>Araneomorphae</taxon>
        <taxon>Entelegynae</taxon>
        <taxon>Araneoidea</taxon>
        <taxon>Nephilidae</taxon>
        <taxon>Trichonephila</taxon>
    </lineage>
</organism>
<keyword evidence="2" id="KW-1185">Reference proteome</keyword>
<reference evidence="1" key="1">
    <citation type="submission" date="2020-07" db="EMBL/GenBank/DDBJ databases">
        <title>Multicomponent nature underlies the extraordinary mechanical properties of spider dragline silk.</title>
        <authorList>
            <person name="Kono N."/>
            <person name="Nakamura H."/>
            <person name="Mori M."/>
            <person name="Yoshida Y."/>
            <person name="Ohtoshi R."/>
            <person name="Malay A.D."/>
            <person name="Moran D.A.P."/>
            <person name="Tomita M."/>
            <person name="Numata K."/>
            <person name="Arakawa K."/>
        </authorList>
    </citation>
    <scope>NUCLEOTIDE SEQUENCE</scope>
</reference>
<evidence type="ECO:0000313" key="2">
    <source>
        <dbReference type="Proteomes" id="UP000887116"/>
    </source>
</evidence>
<name>A0A8X6KV01_TRICU</name>
<dbReference type="AlphaFoldDB" id="A0A8X6KV01"/>
<gene>
    <name evidence="1" type="ORF">TNCT_309921</name>
</gene>
<proteinExistence type="predicted"/>
<protein>
    <submittedName>
        <fullName evidence="1">Uncharacterized protein</fullName>
    </submittedName>
</protein>